<dbReference type="AlphaFoldDB" id="A0A851UTC0"/>
<feature type="non-terminal residue" evidence="1">
    <location>
        <position position="65"/>
    </location>
</feature>
<dbReference type="InterPro" id="IPR036412">
    <property type="entry name" value="HAD-like_sf"/>
</dbReference>
<dbReference type="PANTHER" id="PTHR47829:SF1">
    <property type="entry name" value="HAD FAMILY PHOSPHATASE"/>
    <property type="match status" value="1"/>
</dbReference>
<reference evidence="1" key="1">
    <citation type="submission" date="2019-09" db="EMBL/GenBank/DDBJ databases">
        <title>Bird 10,000 Genomes (B10K) Project - Family phase.</title>
        <authorList>
            <person name="Zhang G."/>
        </authorList>
    </citation>
    <scope>NUCLEOTIDE SEQUENCE</scope>
    <source>
        <strain evidence="1">B10K-IZCAS-20218</strain>
        <tissue evidence="1">Blood</tissue>
    </source>
</reference>
<dbReference type="SUPFAM" id="SSF56784">
    <property type="entry name" value="HAD-like"/>
    <property type="match status" value="1"/>
</dbReference>
<dbReference type="Proteomes" id="UP000623542">
    <property type="component" value="Unassembled WGS sequence"/>
</dbReference>
<comment type="caution">
    <text evidence="1">The sequence shown here is derived from an EMBL/GenBank/DDBJ whole genome shotgun (WGS) entry which is preliminary data.</text>
</comment>
<feature type="non-terminal residue" evidence="1">
    <location>
        <position position="1"/>
    </location>
</feature>
<dbReference type="InterPro" id="IPR052898">
    <property type="entry name" value="ACAD10-like"/>
</dbReference>
<dbReference type="InterPro" id="IPR023214">
    <property type="entry name" value="HAD_sf"/>
</dbReference>
<accession>A0A851UTC0</accession>
<sequence>GFRTGVLTNSWVDDGPGRLLTATLLQQLRSRFHAVLESCRLGMAKPEPGIFHHALEALQAHPHEV</sequence>
<keyword evidence="1" id="KW-0378">Hydrolase</keyword>
<evidence type="ECO:0000313" key="1">
    <source>
        <dbReference type="EMBL" id="NXD31021.1"/>
    </source>
</evidence>
<proteinExistence type="predicted"/>
<dbReference type="GO" id="GO:0016787">
    <property type="term" value="F:hydrolase activity"/>
    <property type="evidence" value="ECO:0007669"/>
    <property type="project" value="UniProtKB-KW"/>
</dbReference>
<evidence type="ECO:0000313" key="2">
    <source>
        <dbReference type="Proteomes" id="UP000623542"/>
    </source>
</evidence>
<name>A0A851UTC0_9PASS</name>
<dbReference type="PANTHER" id="PTHR47829">
    <property type="entry name" value="HYDROLASE, PUTATIVE (AFU_ORTHOLOGUE AFUA_1G12880)-RELATED"/>
    <property type="match status" value="1"/>
</dbReference>
<gene>
    <name evidence="1" type="primary">Ephx2_0</name>
    <name evidence="1" type="ORF">ELAFOR_R05611</name>
</gene>
<keyword evidence="2" id="KW-1185">Reference proteome</keyword>
<protein>
    <submittedName>
        <fullName evidence="1">HYES hydrolase</fullName>
    </submittedName>
</protein>
<dbReference type="Gene3D" id="3.40.50.1000">
    <property type="entry name" value="HAD superfamily/HAD-like"/>
    <property type="match status" value="1"/>
</dbReference>
<organism evidence="1 2">
    <name type="scientific">Elachura formosa</name>
    <name type="common">spotted wren-babbler</name>
    <dbReference type="NCBI Taxonomy" id="1463973"/>
    <lineage>
        <taxon>Eukaryota</taxon>
        <taxon>Metazoa</taxon>
        <taxon>Chordata</taxon>
        <taxon>Craniata</taxon>
        <taxon>Vertebrata</taxon>
        <taxon>Euteleostomi</taxon>
        <taxon>Archelosauria</taxon>
        <taxon>Archosauria</taxon>
        <taxon>Dinosauria</taxon>
        <taxon>Saurischia</taxon>
        <taxon>Theropoda</taxon>
        <taxon>Coelurosauria</taxon>
        <taxon>Aves</taxon>
        <taxon>Neognathae</taxon>
        <taxon>Neoaves</taxon>
        <taxon>Telluraves</taxon>
        <taxon>Australaves</taxon>
        <taxon>Passeriformes</taxon>
        <taxon>Elachuridae</taxon>
        <taxon>Elachura</taxon>
    </lineage>
</organism>
<dbReference type="EMBL" id="WBNG01001793">
    <property type="protein sequence ID" value="NXD31021.1"/>
    <property type="molecule type" value="Genomic_DNA"/>
</dbReference>
<dbReference type="OrthoDB" id="408373at2759"/>